<accession>A0A4Y2V9G8</accession>
<organism evidence="2 3">
    <name type="scientific">Araneus ventricosus</name>
    <name type="common">Orbweaver spider</name>
    <name type="synonym">Epeira ventricosa</name>
    <dbReference type="NCBI Taxonomy" id="182803"/>
    <lineage>
        <taxon>Eukaryota</taxon>
        <taxon>Metazoa</taxon>
        <taxon>Ecdysozoa</taxon>
        <taxon>Arthropoda</taxon>
        <taxon>Chelicerata</taxon>
        <taxon>Arachnida</taxon>
        <taxon>Araneae</taxon>
        <taxon>Araneomorphae</taxon>
        <taxon>Entelegynae</taxon>
        <taxon>Araneoidea</taxon>
        <taxon>Araneidae</taxon>
        <taxon>Araneus</taxon>
    </lineage>
</organism>
<dbReference type="Proteomes" id="UP000499080">
    <property type="component" value="Unassembled WGS sequence"/>
</dbReference>
<proteinExistence type="predicted"/>
<name>A0A4Y2V9G8_ARAVE</name>
<dbReference type="AlphaFoldDB" id="A0A4Y2V9G8"/>
<evidence type="ECO:0000313" key="3">
    <source>
        <dbReference type="Proteomes" id="UP000499080"/>
    </source>
</evidence>
<evidence type="ECO:0000313" key="2">
    <source>
        <dbReference type="EMBL" id="GBO20736.1"/>
    </source>
</evidence>
<feature type="chain" id="PRO_5021301651" evidence="1">
    <location>
        <begin position="17"/>
        <end position="99"/>
    </location>
</feature>
<protein>
    <submittedName>
        <fullName evidence="2">Uncharacterized protein</fullName>
    </submittedName>
</protein>
<evidence type="ECO:0000256" key="1">
    <source>
        <dbReference type="SAM" id="SignalP"/>
    </source>
</evidence>
<gene>
    <name evidence="2" type="ORF">AVEN_78010_1</name>
</gene>
<sequence length="99" mass="10735">MRVLILGSAVLSLVTTDRFIAPAGVLGITQRISDEVVLSPQNNCAFQRSWDQAMPLDNVGTLLISLSHTPVINGRTPRLQTLKKFTSMLSKSHFGVGSI</sequence>
<dbReference type="EMBL" id="BGPR01044053">
    <property type="protein sequence ID" value="GBO20736.1"/>
    <property type="molecule type" value="Genomic_DNA"/>
</dbReference>
<keyword evidence="3" id="KW-1185">Reference proteome</keyword>
<keyword evidence="1" id="KW-0732">Signal</keyword>
<comment type="caution">
    <text evidence="2">The sequence shown here is derived from an EMBL/GenBank/DDBJ whole genome shotgun (WGS) entry which is preliminary data.</text>
</comment>
<reference evidence="2 3" key="1">
    <citation type="journal article" date="2019" name="Sci. Rep.">
        <title>Orb-weaving spider Araneus ventricosus genome elucidates the spidroin gene catalogue.</title>
        <authorList>
            <person name="Kono N."/>
            <person name="Nakamura H."/>
            <person name="Ohtoshi R."/>
            <person name="Moran D.A.P."/>
            <person name="Shinohara A."/>
            <person name="Yoshida Y."/>
            <person name="Fujiwara M."/>
            <person name="Mori M."/>
            <person name="Tomita M."/>
            <person name="Arakawa K."/>
        </authorList>
    </citation>
    <scope>NUCLEOTIDE SEQUENCE [LARGE SCALE GENOMIC DNA]</scope>
</reference>
<feature type="signal peptide" evidence="1">
    <location>
        <begin position="1"/>
        <end position="16"/>
    </location>
</feature>